<keyword evidence="4" id="KW-0533">Nickel</keyword>
<keyword evidence="5 8" id="KW-0812">Transmembrane</keyword>
<name>A0A9P4IZI4_9PEZI</name>
<comment type="subcellular location">
    <subcellularLocation>
        <location evidence="8">Cell membrane</location>
        <topology evidence="8">Multi-pass membrane protein</topology>
    </subcellularLocation>
    <subcellularLocation>
        <location evidence="1">Endomembrane system</location>
        <topology evidence="1">Multi-pass membrane protein</topology>
    </subcellularLocation>
</comment>
<reference evidence="9" key="1">
    <citation type="journal article" date="2020" name="Stud. Mycol.">
        <title>101 Dothideomycetes genomes: a test case for predicting lifestyles and emergence of pathogens.</title>
        <authorList>
            <person name="Haridas S."/>
            <person name="Albert R."/>
            <person name="Binder M."/>
            <person name="Bloem J."/>
            <person name="Labutti K."/>
            <person name="Salamov A."/>
            <person name="Andreopoulos B."/>
            <person name="Baker S."/>
            <person name="Barry K."/>
            <person name="Bills G."/>
            <person name="Bluhm B."/>
            <person name="Cannon C."/>
            <person name="Castanera R."/>
            <person name="Culley D."/>
            <person name="Daum C."/>
            <person name="Ezra D."/>
            <person name="Gonzalez J."/>
            <person name="Henrissat B."/>
            <person name="Kuo A."/>
            <person name="Liang C."/>
            <person name="Lipzen A."/>
            <person name="Lutzoni F."/>
            <person name="Magnuson J."/>
            <person name="Mondo S."/>
            <person name="Nolan M."/>
            <person name="Ohm R."/>
            <person name="Pangilinan J."/>
            <person name="Park H.-J."/>
            <person name="Ramirez L."/>
            <person name="Alfaro M."/>
            <person name="Sun H."/>
            <person name="Tritt A."/>
            <person name="Yoshinaga Y."/>
            <person name="Zwiers L.-H."/>
            <person name="Turgeon B."/>
            <person name="Goodwin S."/>
            <person name="Spatafora J."/>
            <person name="Crous P."/>
            <person name="Grigoriev I."/>
        </authorList>
    </citation>
    <scope>NUCLEOTIDE SEQUENCE</scope>
    <source>
        <strain evidence="9">CBS 260.36</strain>
    </source>
</reference>
<feature type="transmembrane region" description="Helical" evidence="8">
    <location>
        <begin position="349"/>
        <end position="372"/>
    </location>
</feature>
<evidence type="ECO:0000313" key="9">
    <source>
        <dbReference type="EMBL" id="KAF2150677.1"/>
    </source>
</evidence>
<evidence type="ECO:0000256" key="3">
    <source>
        <dbReference type="ARBA" id="ARBA00022448"/>
    </source>
</evidence>
<evidence type="ECO:0000256" key="8">
    <source>
        <dbReference type="RuleBase" id="RU362101"/>
    </source>
</evidence>
<feature type="transmembrane region" description="Helical" evidence="8">
    <location>
        <begin position="39"/>
        <end position="65"/>
    </location>
</feature>
<evidence type="ECO:0000256" key="1">
    <source>
        <dbReference type="ARBA" id="ARBA00004127"/>
    </source>
</evidence>
<evidence type="ECO:0000256" key="2">
    <source>
        <dbReference type="ARBA" id="ARBA00010892"/>
    </source>
</evidence>
<dbReference type="OrthoDB" id="5197598at2759"/>
<feature type="transmembrane region" description="Helical" evidence="8">
    <location>
        <begin position="302"/>
        <end position="329"/>
    </location>
</feature>
<evidence type="ECO:0000256" key="5">
    <source>
        <dbReference type="ARBA" id="ARBA00022692"/>
    </source>
</evidence>
<dbReference type="AlphaFoldDB" id="A0A9P4IZI4"/>
<protein>
    <recommendedName>
        <fullName evidence="8">Nickel/cobalt efflux system</fullName>
    </recommendedName>
</protein>
<keyword evidence="6 8" id="KW-1133">Transmembrane helix</keyword>
<dbReference type="InterPro" id="IPR004688">
    <property type="entry name" value="Ni/Co_transpt"/>
</dbReference>
<organism evidence="9 10">
    <name type="scientific">Myriangium duriaei CBS 260.36</name>
    <dbReference type="NCBI Taxonomy" id="1168546"/>
    <lineage>
        <taxon>Eukaryota</taxon>
        <taxon>Fungi</taxon>
        <taxon>Dikarya</taxon>
        <taxon>Ascomycota</taxon>
        <taxon>Pezizomycotina</taxon>
        <taxon>Dothideomycetes</taxon>
        <taxon>Dothideomycetidae</taxon>
        <taxon>Myriangiales</taxon>
        <taxon>Myriangiaceae</taxon>
        <taxon>Myriangium</taxon>
    </lineage>
</organism>
<keyword evidence="10" id="KW-1185">Reference proteome</keyword>
<feature type="transmembrane region" description="Helical" evidence="8">
    <location>
        <begin position="155"/>
        <end position="177"/>
    </location>
</feature>
<dbReference type="Pfam" id="PF03824">
    <property type="entry name" value="NicO"/>
    <property type="match status" value="1"/>
</dbReference>
<proteinExistence type="inferred from homology"/>
<dbReference type="PANTHER" id="PTHR31611">
    <property type="entry name" value="HIGH-AFFINITY NICKEL TRANSPORT PROTEIN NIC1"/>
    <property type="match status" value="1"/>
</dbReference>
<dbReference type="GO" id="GO:0015099">
    <property type="term" value="F:nickel cation transmembrane transporter activity"/>
    <property type="evidence" value="ECO:0007669"/>
    <property type="project" value="UniProtKB-UniRule"/>
</dbReference>
<evidence type="ECO:0000256" key="4">
    <source>
        <dbReference type="ARBA" id="ARBA00022596"/>
    </source>
</evidence>
<sequence length="443" mass="46903">MVGRIEGLVVPEDDDLTSKPTLVKKLLAKSRPYHARIPFLRALPLPAVAIVLFVALVNAVIWAVAGVVLHFHSHLITTAVLSYTLGLRHALDADHISAIDITTRRLFASGQRPVTVGTFFSLGHSTIVIITSIVVASTAAAVTDRFGSFSTTGGIIGSTVSAVFLLVLGGMNCYLLTRLVAELRFYSASPLGAKYPGISDADPFANASGPMARLLKGLFKLIDAPWKMYPLGVLFGLGFDTSSEIALLGISAVSSARGTSLWLILIFPILFTAGMCLLDTLDGAAMSALYASARLGKDRVAVAYYQTVLTGITVLVAAVIGTVQVLVMADSVASPTGKFWEGVEALGDHYDVVGGAICGSFVVFGGLAAVLYKPWRRRLDARRRKLGVVEVEEEIAPEVEEPLVAGPDSKDKKVDIEGEAAVVVAKDATKVRQDEVHDGPSGS</sequence>
<comment type="caution">
    <text evidence="9">The sequence shown here is derived from an EMBL/GenBank/DDBJ whole genome shotgun (WGS) entry which is preliminary data.</text>
</comment>
<feature type="transmembrane region" description="Helical" evidence="8">
    <location>
        <begin position="229"/>
        <end position="253"/>
    </location>
</feature>
<dbReference type="EMBL" id="ML996089">
    <property type="protein sequence ID" value="KAF2150677.1"/>
    <property type="molecule type" value="Genomic_DNA"/>
</dbReference>
<keyword evidence="3 8" id="KW-0813">Transport</keyword>
<accession>A0A9P4IZI4</accession>
<dbReference type="GO" id="GO:0005886">
    <property type="term" value="C:plasma membrane"/>
    <property type="evidence" value="ECO:0007669"/>
    <property type="project" value="UniProtKB-SubCell"/>
</dbReference>
<keyword evidence="7 8" id="KW-0472">Membrane</keyword>
<dbReference type="PANTHER" id="PTHR31611:SF0">
    <property type="entry name" value="HIGH-AFFINITY NICKEL TRANSPORT PROTEIN NIC1"/>
    <property type="match status" value="1"/>
</dbReference>
<dbReference type="GO" id="GO:0012505">
    <property type="term" value="C:endomembrane system"/>
    <property type="evidence" value="ECO:0007669"/>
    <property type="project" value="UniProtKB-SubCell"/>
</dbReference>
<dbReference type="InterPro" id="IPR011541">
    <property type="entry name" value="Ni/Co_transpt_high_affinity"/>
</dbReference>
<evidence type="ECO:0000313" key="10">
    <source>
        <dbReference type="Proteomes" id="UP000799439"/>
    </source>
</evidence>
<feature type="transmembrane region" description="Helical" evidence="8">
    <location>
        <begin position="259"/>
        <end position="281"/>
    </location>
</feature>
<evidence type="ECO:0000256" key="6">
    <source>
        <dbReference type="ARBA" id="ARBA00022989"/>
    </source>
</evidence>
<dbReference type="Proteomes" id="UP000799439">
    <property type="component" value="Unassembled WGS sequence"/>
</dbReference>
<evidence type="ECO:0000256" key="7">
    <source>
        <dbReference type="ARBA" id="ARBA00023136"/>
    </source>
</evidence>
<feature type="transmembrane region" description="Helical" evidence="8">
    <location>
        <begin position="112"/>
        <end position="135"/>
    </location>
</feature>
<gene>
    <name evidence="9" type="ORF">K461DRAFT_295929</name>
</gene>
<comment type="similarity">
    <text evidence="2 8">Belongs to the NiCoT transporter (TC 2.A.52) family.</text>
</comment>